<reference evidence="1" key="1">
    <citation type="submission" date="2021-06" db="EMBL/GenBank/DDBJ databases">
        <authorList>
            <person name="Hodson N. C."/>
            <person name="Mongue J. A."/>
            <person name="Jaron S. K."/>
        </authorList>
    </citation>
    <scope>NUCLEOTIDE SEQUENCE</scope>
</reference>
<evidence type="ECO:0000313" key="1">
    <source>
        <dbReference type="EMBL" id="CAG7821781.1"/>
    </source>
</evidence>
<evidence type="ECO:0000313" key="2">
    <source>
        <dbReference type="Proteomes" id="UP000708208"/>
    </source>
</evidence>
<accession>A0A8J2KXH8</accession>
<dbReference type="EMBL" id="CAJVCH010521060">
    <property type="protein sequence ID" value="CAG7821781.1"/>
    <property type="molecule type" value="Genomic_DNA"/>
</dbReference>
<comment type="caution">
    <text evidence="1">The sequence shown here is derived from an EMBL/GenBank/DDBJ whole genome shotgun (WGS) entry which is preliminary data.</text>
</comment>
<dbReference type="Proteomes" id="UP000708208">
    <property type="component" value="Unassembled WGS sequence"/>
</dbReference>
<gene>
    <name evidence="1" type="ORF">AFUS01_LOCUS32095</name>
</gene>
<dbReference type="AlphaFoldDB" id="A0A8J2KXH8"/>
<name>A0A8J2KXH8_9HEXA</name>
<organism evidence="1 2">
    <name type="scientific">Allacma fusca</name>
    <dbReference type="NCBI Taxonomy" id="39272"/>
    <lineage>
        <taxon>Eukaryota</taxon>
        <taxon>Metazoa</taxon>
        <taxon>Ecdysozoa</taxon>
        <taxon>Arthropoda</taxon>
        <taxon>Hexapoda</taxon>
        <taxon>Collembola</taxon>
        <taxon>Symphypleona</taxon>
        <taxon>Sminthuridae</taxon>
        <taxon>Allacma</taxon>
    </lineage>
</organism>
<proteinExistence type="predicted"/>
<keyword evidence="2" id="KW-1185">Reference proteome</keyword>
<protein>
    <submittedName>
        <fullName evidence="1">Uncharacterized protein</fullName>
    </submittedName>
</protein>
<feature type="non-terminal residue" evidence="1">
    <location>
        <position position="1"/>
    </location>
</feature>
<sequence length="107" mass="12412">MRVNIYYESSLGFNTSLSLQLLIIASLAGDIESSLPRPFLVLLADEDYRQIFADGDDPHLQVRHISQYQAEKTEVLKLVFHDRYEEAFKLCCKLYEKELEMFGAEHP</sequence>